<feature type="region of interest" description="Disordered" evidence="1">
    <location>
        <begin position="88"/>
        <end position="109"/>
    </location>
</feature>
<accession>A0A1G1WQM6</accession>
<dbReference type="AlphaFoldDB" id="A0A1G1WQM6"/>
<proteinExistence type="predicted"/>
<sequence length="109" mass="12090">MNERLIVDVYFSDKNGLLPDAIGDLFPGTIDEWGDITVCGNSYIGFGGIKTDFIDKKGEEHSIRDVLVKLEDFAKIVRALSDNEVEISRPEAEHKPASSYSAELQDLLS</sequence>
<name>A0A1G1WQM6_9BACT</name>
<reference evidence="2 3" key="1">
    <citation type="journal article" date="2016" name="Nat. Commun.">
        <title>Thousands of microbial genomes shed light on interconnected biogeochemical processes in an aquifer system.</title>
        <authorList>
            <person name="Anantharaman K."/>
            <person name="Brown C.T."/>
            <person name="Hug L.A."/>
            <person name="Sharon I."/>
            <person name="Castelle C.J."/>
            <person name="Probst A.J."/>
            <person name="Thomas B.C."/>
            <person name="Singh A."/>
            <person name="Wilkins M.J."/>
            <person name="Karaoz U."/>
            <person name="Brodie E.L."/>
            <person name="Williams K.H."/>
            <person name="Hubbard S.S."/>
            <person name="Banfield J.F."/>
        </authorList>
    </citation>
    <scope>NUCLEOTIDE SEQUENCE [LARGE SCALE GENOMIC DNA]</scope>
</reference>
<evidence type="ECO:0000256" key="1">
    <source>
        <dbReference type="SAM" id="MobiDB-lite"/>
    </source>
</evidence>
<evidence type="ECO:0000313" key="2">
    <source>
        <dbReference type="EMBL" id="OGY29640.1"/>
    </source>
</evidence>
<gene>
    <name evidence="2" type="ORF">A3F35_00570</name>
</gene>
<comment type="caution">
    <text evidence="2">The sequence shown here is derived from an EMBL/GenBank/DDBJ whole genome shotgun (WGS) entry which is preliminary data.</text>
</comment>
<dbReference type="Proteomes" id="UP000178068">
    <property type="component" value="Unassembled WGS sequence"/>
</dbReference>
<feature type="compositionally biased region" description="Polar residues" evidence="1">
    <location>
        <begin position="98"/>
        <end position="109"/>
    </location>
</feature>
<dbReference type="EMBL" id="MHCZ01000026">
    <property type="protein sequence ID" value="OGY29640.1"/>
    <property type="molecule type" value="Genomic_DNA"/>
</dbReference>
<protein>
    <submittedName>
        <fullName evidence="2">Uncharacterized protein</fullName>
    </submittedName>
</protein>
<organism evidence="2 3">
    <name type="scientific">Candidatus Woykebacteria bacterium RIFCSPHIGHO2_12_FULL_45_10</name>
    <dbReference type="NCBI Taxonomy" id="1802603"/>
    <lineage>
        <taxon>Bacteria</taxon>
        <taxon>Candidatus Woykeibacteriota</taxon>
    </lineage>
</organism>
<dbReference type="STRING" id="1802603.A3F35_00570"/>
<evidence type="ECO:0000313" key="3">
    <source>
        <dbReference type="Proteomes" id="UP000178068"/>
    </source>
</evidence>